<gene>
    <name evidence="2" type="ORF">AK830_g8615</name>
</gene>
<keyword evidence="3" id="KW-1185">Reference proteome</keyword>
<accession>A0A0P7BAX1</accession>
<feature type="transmembrane region" description="Helical" evidence="1">
    <location>
        <begin position="259"/>
        <end position="282"/>
    </location>
</feature>
<evidence type="ECO:0000313" key="3">
    <source>
        <dbReference type="Proteomes" id="UP000050424"/>
    </source>
</evidence>
<feature type="transmembrane region" description="Helical" evidence="1">
    <location>
        <begin position="388"/>
        <end position="412"/>
    </location>
</feature>
<evidence type="ECO:0000313" key="2">
    <source>
        <dbReference type="EMBL" id="KPM37936.1"/>
    </source>
</evidence>
<feature type="transmembrane region" description="Helical" evidence="1">
    <location>
        <begin position="56"/>
        <end position="81"/>
    </location>
</feature>
<organism evidence="2 3">
    <name type="scientific">Neonectria ditissima</name>
    <dbReference type="NCBI Taxonomy" id="78410"/>
    <lineage>
        <taxon>Eukaryota</taxon>
        <taxon>Fungi</taxon>
        <taxon>Dikarya</taxon>
        <taxon>Ascomycota</taxon>
        <taxon>Pezizomycotina</taxon>
        <taxon>Sordariomycetes</taxon>
        <taxon>Hypocreomycetidae</taxon>
        <taxon>Hypocreales</taxon>
        <taxon>Nectriaceae</taxon>
        <taxon>Neonectria</taxon>
    </lineage>
</organism>
<keyword evidence="1" id="KW-1133">Transmembrane helix</keyword>
<feature type="transmembrane region" description="Helical" evidence="1">
    <location>
        <begin position="20"/>
        <end position="44"/>
    </location>
</feature>
<evidence type="ECO:0000256" key="1">
    <source>
        <dbReference type="SAM" id="Phobius"/>
    </source>
</evidence>
<name>A0A0P7BAX1_9HYPO</name>
<dbReference type="OrthoDB" id="5245627at2759"/>
<reference evidence="2 3" key="1">
    <citation type="submission" date="2015-09" db="EMBL/GenBank/DDBJ databases">
        <title>Draft genome of a European isolate of the apple canker pathogen Neonectria ditissima.</title>
        <authorList>
            <person name="Gomez-Cortecero A."/>
            <person name="Harrison R.J."/>
            <person name="Armitage A.D."/>
        </authorList>
    </citation>
    <scope>NUCLEOTIDE SEQUENCE [LARGE SCALE GENOMIC DNA]</scope>
    <source>
        <strain evidence="2 3">R09/05</strain>
    </source>
</reference>
<dbReference type="Proteomes" id="UP000050424">
    <property type="component" value="Unassembled WGS sequence"/>
</dbReference>
<dbReference type="AlphaFoldDB" id="A0A0P7BAX1"/>
<sequence length="429" mass="47633">MPNASTPAPISSGSNEFSKANVFSLFAALSFCLLTQPVGSLLYIKPRGVIGRIAFFFWRLNPAACLIEAILVFIVLLGAIYDAVEAFFSQRPSPVSFAERFRITASALLLLRRHSDLPERWLLLIEDKESGSASSAKSSRLIHHHEWTQRFIDLVAVASFIIVVVKLVTTVIPLHLHLAAACMVAGWVGIQLLVAMACRGESEYVLSETLVEHALKTERRLRKPAVRIIISIISSAIVGYIVFISIWGTPELSEDLKSWGWAIQGSWVFAIFCQVLTFPFIWGFRMLNQKGHQAPDAMPPENSQAERPEPQKPQQAFLVWAAIVAVPVVVLGGSAYLATVVQRHSKACQALPQLKASCVPDMIITTFQTWAPFALPTTFFSSGLLRNWQWGLVVLLMWNLIVTAVVFAGVLIRYDSQGTYKPTWLDWLG</sequence>
<keyword evidence="1" id="KW-0472">Membrane</keyword>
<feature type="transmembrane region" description="Helical" evidence="1">
    <location>
        <begin position="317"/>
        <end position="337"/>
    </location>
</feature>
<feature type="transmembrane region" description="Helical" evidence="1">
    <location>
        <begin position="151"/>
        <end position="172"/>
    </location>
</feature>
<proteinExistence type="predicted"/>
<dbReference type="EMBL" id="LKCW01000149">
    <property type="protein sequence ID" value="KPM37936.1"/>
    <property type="molecule type" value="Genomic_DNA"/>
</dbReference>
<keyword evidence="1" id="KW-0812">Transmembrane</keyword>
<comment type="caution">
    <text evidence="2">The sequence shown here is derived from an EMBL/GenBank/DDBJ whole genome shotgun (WGS) entry which is preliminary data.</text>
</comment>
<protein>
    <submittedName>
        <fullName evidence="2">Uncharacterized protein</fullName>
    </submittedName>
</protein>
<feature type="transmembrane region" description="Helical" evidence="1">
    <location>
        <begin position="225"/>
        <end position="247"/>
    </location>
</feature>